<feature type="coiled-coil region" evidence="1">
    <location>
        <begin position="177"/>
        <end position="229"/>
    </location>
</feature>
<gene>
    <name evidence="2" type="ORF">MCOR_45072</name>
</gene>
<sequence>MSILETQAIETSLLEDIKYRRDEKHHLGLFLFYKVIHQLIAIPIPEYLMTPARMTRQFHQRRFVGLGSSSEQRKHSFFVRTITKWNELPPSLLDIDDYEAFKTHLIAHRYPRRVKFDEMEMWLVVIFSFLSYSCNGSLVDQSTQSFVIAEYKGTDITDIKMEVDVMKGNYHALLLRVINNEHEIASLKSQTQQLEHELENTRRTFTCELQGLRDTTIQYEQELNEAINSWNTFNETIQDLSHSVSVLDNKYSLLEISGRHSNESGVYIYFLVGKSK</sequence>
<evidence type="ECO:0000313" key="3">
    <source>
        <dbReference type="Proteomes" id="UP000507470"/>
    </source>
</evidence>
<evidence type="ECO:0000313" key="2">
    <source>
        <dbReference type="EMBL" id="CAC5412046.1"/>
    </source>
</evidence>
<evidence type="ECO:0000256" key="1">
    <source>
        <dbReference type="SAM" id="Coils"/>
    </source>
</evidence>
<dbReference type="OrthoDB" id="538816at2759"/>
<name>A0A6J8DVG8_MYTCO</name>
<dbReference type="EMBL" id="CACVKT020007964">
    <property type="protein sequence ID" value="CAC5412046.1"/>
    <property type="molecule type" value="Genomic_DNA"/>
</dbReference>
<dbReference type="AlphaFoldDB" id="A0A6J8DVG8"/>
<keyword evidence="3" id="KW-1185">Reference proteome</keyword>
<accession>A0A6J8DVG8</accession>
<proteinExistence type="predicted"/>
<dbReference type="Proteomes" id="UP000507470">
    <property type="component" value="Unassembled WGS sequence"/>
</dbReference>
<organism evidence="2 3">
    <name type="scientific">Mytilus coruscus</name>
    <name type="common">Sea mussel</name>
    <dbReference type="NCBI Taxonomy" id="42192"/>
    <lineage>
        <taxon>Eukaryota</taxon>
        <taxon>Metazoa</taxon>
        <taxon>Spiralia</taxon>
        <taxon>Lophotrochozoa</taxon>
        <taxon>Mollusca</taxon>
        <taxon>Bivalvia</taxon>
        <taxon>Autobranchia</taxon>
        <taxon>Pteriomorphia</taxon>
        <taxon>Mytilida</taxon>
        <taxon>Mytiloidea</taxon>
        <taxon>Mytilidae</taxon>
        <taxon>Mytilinae</taxon>
        <taxon>Mytilus</taxon>
    </lineage>
</organism>
<reference evidence="2 3" key="1">
    <citation type="submission" date="2020-06" db="EMBL/GenBank/DDBJ databases">
        <authorList>
            <person name="Li R."/>
            <person name="Bekaert M."/>
        </authorList>
    </citation>
    <scope>NUCLEOTIDE SEQUENCE [LARGE SCALE GENOMIC DNA]</scope>
    <source>
        <strain evidence="3">wild</strain>
    </source>
</reference>
<protein>
    <submittedName>
        <fullName evidence="2">Uncharacterized protein</fullName>
    </submittedName>
</protein>
<keyword evidence="1" id="KW-0175">Coiled coil</keyword>